<feature type="region of interest" description="Disordered" evidence="1">
    <location>
        <begin position="56"/>
        <end position="111"/>
    </location>
</feature>
<dbReference type="EMBL" id="CAXLJM020000124">
    <property type="protein sequence ID" value="CAL8138637.1"/>
    <property type="molecule type" value="Genomic_DNA"/>
</dbReference>
<evidence type="ECO:0000256" key="1">
    <source>
        <dbReference type="SAM" id="MobiDB-lite"/>
    </source>
</evidence>
<reference evidence="2 3" key="1">
    <citation type="submission" date="2024-08" db="EMBL/GenBank/DDBJ databases">
        <authorList>
            <person name="Cucini C."/>
            <person name="Frati F."/>
        </authorList>
    </citation>
    <scope>NUCLEOTIDE SEQUENCE [LARGE SCALE GENOMIC DNA]</scope>
</reference>
<name>A0ABP1RXT8_9HEXA</name>
<gene>
    <name evidence="2" type="ORF">ODALV1_LOCUS27460</name>
</gene>
<feature type="compositionally biased region" description="Polar residues" evidence="1">
    <location>
        <begin position="56"/>
        <end position="76"/>
    </location>
</feature>
<comment type="caution">
    <text evidence="2">The sequence shown here is derived from an EMBL/GenBank/DDBJ whole genome shotgun (WGS) entry which is preliminary data.</text>
</comment>
<sequence length="126" mass="13348">MAVLLSLQNLGYVRSGYAWEDYVLPIKVTSTLSTAELVSGGNRTTSVKGVVERQSVLPSTSTSDAVQHFSARSLTPTGEVGLERQPNNPRHSSTATEEIEANGSAGIGGPQWGCRIGKQTKNCVAE</sequence>
<keyword evidence="3" id="KW-1185">Reference proteome</keyword>
<proteinExistence type="predicted"/>
<organism evidence="2 3">
    <name type="scientific">Orchesella dallaii</name>
    <dbReference type="NCBI Taxonomy" id="48710"/>
    <lineage>
        <taxon>Eukaryota</taxon>
        <taxon>Metazoa</taxon>
        <taxon>Ecdysozoa</taxon>
        <taxon>Arthropoda</taxon>
        <taxon>Hexapoda</taxon>
        <taxon>Collembola</taxon>
        <taxon>Entomobryomorpha</taxon>
        <taxon>Entomobryoidea</taxon>
        <taxon>Orchesellidae</taxon>
        <taxon>Orchesellinae</taxon>
        <taxon>Orchesella</taxon>
    </lineage>
</organism>
<dbReference type="Proteomes" id="UP001642540">
    <property type="component" value="Unassembled WGS sequence"/>
</dbReference>
<evidence type="ECO:0000313" key="2">
    <source>
        <dbReference type="EMBL" id="CAL8138637.1"/>
    </source>
</evidence>
<feature type="compositionally biased region" description="Polar residues" evidence="1">
    <location>
        <begin position="85"/>
        <end position="96"/>
    </location>
</feature>
<protein>
    <submittedName>
        <fullName evidence="2">Uncharacterized protein</fullName>
    </submittedName>
</protein>
<accession>A0ABP1RXT8</accession>
<evidence type="ECO:0000313" key="3">
    <source>
        <dbReference type="Proteomes" id="UP001642540"/>
    </source>
</evidence>